<protein>
    <submittedName>
        <fullName evidence="1">Uncharacterized protein</fullName>
    </submittedName>
</protein>
<accession>A0A1J9QUK5</accession>
<evidence type="ECO:0000313" key="2">
    <source>
        <dbReference type="Proteomes" id="UP000182235"/>
    </source>
</evidence>
<proteinExistence type="predicted"/>
<organism evidence="1 2">
    <name type="scientific">Emergomyces pasteurianus Ep9510</name>
    <dbReference type="NCBI Taxonomy" id="1447872"/>
    <lineage>
        <taxon>Eukaryota</taxon>
        <taxon>Fungi</taxon>
        <taxon>Dikarya</taxon>
        <taxon>Ascomycota</taxon>
        <taxon>Pezizomycotina</taxon>
        <taxon>Eurotiomycetes</taxon>
        <taxon>Eurotiomycetidae</taxon>
        <taxon>Onygenales</taxon>
        <taxon>Ajellomycetaceae</taxon>
        <taxon>Emergomyces</taxon>
    </lineage>
</organism>
<reference evidence="1 2" key="1">
    <citation type="submission" date="2015-07" db="EMBL/GenBank/DDBJ databases">
        <title>Emmonsia species relationships and genome sequence.</title>
        <authorList>
            <consortium name="The Broad Institute Genomics Platform"/>
            <person name="Cuomo C.A."/>
            <person name="Munoz J.F."/>
            <person name="Imamovic A."/>
            <person name="Priest M.E."/>
            <person name="Young S."/>
            <person name="Clay O.K."/>
            <person name="McEwen J.G."/>
        </authorList>
    </citation>
    <scope>NUCLEOTIDE SEQUENCE [LARGE SCALE GENOMIC DNA]</scope>
    <source>
        <strain evidence="1 2">UAMH 9510</strain>
    </source>
</reference>
<gene>
    <name evidence="1" type="ORF">AJ78_01061</name>
</gene>
<comment type="caution">
    <text evidence="1">The sequence shown here is derived from an EMBL/GenBank/DDBJ whole genome shotgun (WGS) entry which is preliminary data.</text>
</comment>
<dbReference type="Proteomes" id="UP000182235">
    <property type="component" value="Unassembled WGS sequence"/>
</dbReference>
<name>A0A1J9QUK5_9EURO</name>
<keyword evidence="2" id="KW-1185">Reference proteome</keyword>
<evidence type="ECO:0000313" key="1">
    <source>
        <dbReference type="EMBL" id="OJD18949.1"/>
    </source>
</evidence>
<sequence>MSPSHFHNLSNLPIAKRLVCTKLATRKWNSKLEPTTFKYPVDFKHEARLNKRVEICIRMF</sequence>
<dbReference type="VEuPathDB" id="FungiDB:AJ78_01061"/>
<dbReference type="EMBL" id="LGRN01000021">
    <property type="protein sequence ID" value="OJD18949.1"/>
    <property type="molecule type" value="Genomic_DNA"/>
</dbReference>
<dbReference type="AlphaFoldDB" id="A0A1J9QUK5"/>